<proteinExistence type="predicted"/>
<keyword evidence="2" id="KW-1185">Reference proteome</keyword>
<dbReference type="EMBL" id="NHOO01000004">
    <property type="protein sequence ID" value="OVE49474.1"/>
    <property type="molecule type" value="Genomic_DNA"/>
</dbReference>
<dbReference type="AlphaFoldDB" id="A0A202BD49"/>
<gene>
    <name evidence="1" type="ORF">CBW21_06215</name>
</gene>
<name>A0A202BD49_CHRVL</name>
<accession>A0A202BD49</accession>
<reference evidence="1 2" key="1">
    <citation type="submission" date="2017-05" db="EMBL/GenBank/DDBJ databases">
        <title>Chromobacterium violaceum GHPS1 isolated from Hydrocarbon polluted soil in French Guiana display an awesome secondary metabolite arsenal and a battery of drug and heavy-metal-resistance and detoxification of xenobiotics proteins.</title>
        <authorList>
            <person name="Belbahri L."/>
        </authorList>
    </citation>
    <scope>NUCLEOTIDE SEQUENCE [LARGE SCALE GENOMIC DNA]</scope>
    <source>
        <strain evidence="1 2">GHPS1</strain>
    </source>
</reference>
<dbReference type="Proteomes" id="UP000196342">
    <property type="component" value="Unassembled WGS sequence"/>
</dbReference>
<comment type="caution">
    <text evidence="1">The sequence shown here is derived from an EMBL/GenBank/DDBJ whole genome shotgun (WGS) entry which is preliminary data.</text>
</comment>
<sequence length="146" mass="16397">MDATSPAFSLEDAHLLLRSIPCEASDRKQISIEYEPFSWGSQSQLAAEGPAGNTSSLQDSPELEELRLGGPRNEYRVGLYTLSHAPGLLRISRLPVLPDALAELSKLRYLSGSDQVQGLYQDIPREFKLLHIRITRWHEQLWKSPA</sequence>
<evidence type="ECO:0000313" key="1">
    <source>
        <dbReference type="EMBL" id="OVE49474.1"/>
    </source>
</evidence>
<evidence type="ECO:0000313" key="2">
    <source>
        <dbReference type="Proteomes" id="UP000196342"/>
    </source>
</evidence>
<organism evidence="1 2">
    <name type="scientific">Chromobacterium violaceum</name>
    <dbReference type="NCBI Taxonomy" id="536"/>
    <lineage>
        <taxon>Bacteria</taxon>
        <taxon>Pseudomonadati</taxon>
        <taxon>Pseudomonadota</taxon>
        <taxon>Betaproteobacteria</taxon>
        <taxon>Neisseriales</taxon>
        <taxon>Chromobacteriaceae</taxon>
        <taxon>Chromobacterium</taxon>
    </lineage>
</organism>
<protein>
    <submittedName>
        <fullName evidence="1">Uncharacterized protein</fullName>
    </submittedName>
</protein>